<evidence type="ECO:0000256" key="2">
    <source>
        <dbReference type="ARBA" id="ARBA00023015"/>
    </source>
</evidence>
<evidence type="ECO:0000259" key="5">
    <source>
        <dbReference type="SMART" id="SM00739"/>
    </source>
</evidence>
<dbReference type="SMART" id="SM00739">
    <property type="entry name" value="KOW"/>
    <property type="match status" value="1"/>
</dbReference>
<dbReference type="InterPro" id="IPR006645">
    <property type="entry name" value="NGN-like_dom"/>
</dbReference>
<dbReference type="InterPro" id="IPR036735">
    <property type="entry name" value="NGN_dom_sf"/>
</dbReference>
<organism evidence="6">
    <name type="scientific">mine drainage metagenome</name>
    <dbReference type="NCBI Taxonomy" id="410659"/>
    <lineage>
        <taxon>unclassified sequences</taxon>
        <taxon>metagenomes</taxon>
        <taxon>ecological metagenomes</taxon>
    </lineage>
</organism>
<dbReference type="InterPro" id="IPR005100">
    <property type="entry name" value="NGN-domain"/>
</dbReference>
<comment type="caution">
    <text evidence="6">The sequence shown here is derived from an EMBL/GenBank/DDBJ whole genome shotgun (WGS) entry which is preliminary data.</text>
</comment>
<reference evidence="6" key="2">
    <citation type="journal article" date="2014" name="ISME J.">
        <title>Microbial stratification in low pH oxic and suboxic macroscopic growths along an acid mine drainage.</title>
        <authorList>
            <person name="Mendez-Garcia C."/>
            <person name="Mesa V."/>
            <person name="Sprenger R.R."/>
            <person name="Richter M."/>
            <person name="Diez M.S."/>
            <person name="Solano J."/>
            <person name="Bargiela R."/>
            <person name="Golyshina O.V."/>
            <person name="Manteca A."/>
            <person name="Ramos J.L."/>
            <person name="Gallego J.R."/>
            <person name="Llorente I."/>
            <person name="Martins Dos Santos V.A."/>
            <person name="Jensen O.N."/>
            <person name="Pelaez A.I."/>
            <person name="Sanchez J."/>
            <person name="Ferrer M."/>
        </authorList>
    </citation>
    <scope>NUCLEOTIDE SEQUENCE</scope>
</reference>
<sequence>SVKVEHDNGSVTQTMQLTLIPVIVAVKTTVGNEIPVSRDLAKKSEKDKEERSATYSNATNEILAIMAPKDVKGYVFVETMHPDRIPYLGKDIRGYKGEVKGEIAIEEIEHYLEPKPAVTGLELGALIELIDGPFKGERAKIMSIDRAKEEVTVQLIESLVPIPVTVNAEAIRMLDTK</sequence>
<feature type="domain" description="KOW" evidence="5">
    <location>
        <begin position="120"/>
        <end position="147"/>
    </location>
</feature>
<dbReference type="InterPro" id="IPR014722">
    <property type="entry name" value="Rib_uL2_dom2"/>
</dbReference>
<dbReference type="NCBIfam" id="TIGR00405">
    <property type="entry name" value="KOW_elon_Spt5"/>
    <property type="match status" value="1"/>
</dbReference>
<protein>
    <submittedName>
        <fullName evidence="6">Transcription antitermination protein NusG</fullName>
    </submittedName>
</protein>
<dbReference type="GO" id="GO:0006354">
    <property type="term" value="P:DNA-templated transcription elongation"/>
    <property type="evidence" value="ECO:0007669"/>
    <property type="project" value="InterPro"/>
</dbReference>
<dbReference type="Gene3D" id="3.30.70.940">
    <property type="entry name" value="NusG, N-terminal domain"/>
    <property type="match status" value="1"/>
</dbReference>
<dbReference type="InterPro" id="IPR005824">
    <property type="entry name" value="KOW"/>
</dbReference>
<dbReference type="HAMAP" id="MF_00950">
    <property type="entry name" value="Spt5_arch"/>
    <property type="match status" value="1"/>
</dbReference>
<proteinExistence type="inferred from homology"/>
<evidence type="ECO:0000313" key="6">
    <source>
        <dbReference type="EMBL" id="EQD36409.1"/>
    </source>
</evidence>
<feature type="domain" description="NusG-like N-terminal" evidence="4">
    <location>
        <begin position="20"/>
        <end position="115"/>
    </location>
</feature>
<evidence type="ECO:0000256" key="3">
    <source>
        <dbReference type="ARBA" id="ARBA00023163"/>
    </source>
</evidence>
<reference evidence="6" key="1">
    <citation type="submission" date="2013-08" db="EMBL/GenBank/DDBJ databases">
        <authorList>
            <person name="Mendez C."/>
            <person name="Richter M."/>
            <person name="Ferrer M."/>
            <person name="Sanchez J."/>
        </authorList>
    </citation>
    <scope>NUCLEOTIDE SEQUENCE</scope>
</reference>
<accession>T1A695</accession>
<keyword evidence="3" id="KW-0804">Transcription</keyword>
<dbReference type="InterPro" id="IPR011590">
    <property type="entry name" value="Spt5_arc"/>
</dbReference>
<gene>
    <name evidence="6" type="ORF">B1B_16527</name>
</gene>
<dbReference type="EMBL" id="AUZY01010995">
    <property type="protein sequence ID" value="EQD36409.1"/>
    <property type="molecule type" value="Genomic_DNA"/>
</dbReference>
<dbReference type="CDD" id="cd06091">
    <property type="entry name" value="KOW_NusG"/>
    <property type="match status" value="1"/>
</dbReference>
<dbReference type="Pfam" id="PF03439">
    <property type="entry name" value="Spt5-NGN"/>
    <property type="match status" value="1"/>
</dbReference>
<dbReference type="AlphaFoldDB" id="T1A695"/>
<dbReference type="Pfam" id="PF00467">
    <property type="entry name" value="KOW"/>
    <property type="match status" value="1"/>
</dbReference>
<dbReference type="SUPFAM" id="SSF50104">
    <property type="entry name" value="Translation proteins SH3-like domain"/>
    <property type="match status" value="1"/>
</dbReference>
<comment type="similarity">
    <text evidence="1">Belongs to the SPT5 family.</text>
</comment>
<dbReference type="SMART" id="SM00738">
    <property type="entry name" value="NGN"/>
    <property type="match status" value="1"/>
</dbReference>
<dbReference type="GO" id="GO:0003746">
    <property type="term" value="F:translation elongation factor activity"/>
    <property type="evidence" value="ECO:0007669"/>
    <property type="project" value="InterPro"/>
</dbReference>
<keyword evidence="2" id="KW-0805">Transcription regulation</keyword>
<evidence type="ECO:0000256" key="1">
    <source>
        <dbReference type="ARBA" id="ARBA00006956"/>
    </source>
</evidence>
<evidence type="ECO:0000259" key="4">
    <source>
        <dbReference type="SMART" id="SM00738"/>
    </source>
</evidence>
<dbReference type="InterPro" id="IPR008991">
    <property type="entry name" value="Translation_prot_SH3-like_sf"/>
</dbReference>
<dbReference type="CDD" id="cd09887">
    <property type="entry name" value="NGN_Arch"/>
    <property type="match status" value="1"/>
</dbReference>
<dbReference type="Gene3D" id="2.30.30.30">
    <property type="match status" value="1"/>
</dbReference>
<name>T1A695_9ZZZZ</name>
<feature type="non-terminal residue" evidence="6">
    <location>
        <position position="1"/>
    </location>
</feature>